<dbReference type="GO" id="GO:0000921">
    <property type="term" value="P:septin ring assembly"/>
    <property type="evidence" value="ECO:0007669"/>
    <property type="project" value="TreeGrafter"/>
</dbReference>
<dbReference type="GO" id="GO:0043093">
    <property type="term" value="P:FtsZ-dependent cytokinesis"/>
    <property type="evidence" value="ECO:0007669"/>
    <property type="project" value="TreeGrafter"/>
</dbReference>
<gene>
    <name evidence="12" type="ORF">BWK73_40330</name>
</gene>
<dbReference type="Pfam" id="PF05164">
    <property type="entry name" value="ZapA"/>
    <property type="match status" value="1"/>
</dbReference>
<dbReference type="Gene3D" id="3.30.160.880">
    <property type="entry name" value="Cell division protein ZapA protomer, N-terminal domain"/>
    <property type="match status" value="1"/>
</dbReference>
<evidence type="ECO:0000256" key="10">
    <source>
        <dbReference type="ARBA" id="ARBA00026068"/>
    </source>
</evidence>
<dbReference type="EMBL" id="MTEJ01000423">
    <property type="protein sequence ID" value="OQX03197.1"/>
    <property type="molecule type" value="Genomic_DNA"/>
</dbReference>
<keyword evidence="4" id="KW-0963">Cytoplasm</keyword>
<evidence type="ECO:0000256" key="2">
    <source>
        <dbReference type="ARBA" id="ARBA00010074"/>
    </source>
</evidence>
<dbReference type="Proteomes" id="UP000192491">
    <property type="component" value="Unassembled WGS sequence"/>
</dbReference>
<comment type="subunit">
    <text evidence="10">Homodimer. Interacts with FtsZ.</text>
</comment>
<accession>A0A1Y1QDI0</accession>
<evidence type="ECO:0000256" key="9">
    <source>
        <dbReference type="ARBA" id="ARBA00024910"/>
    </source>
</evidence>
<dbReference type="GO" id="GO:0005829">
    <property type="term" value="C:cytosol"/>
    <property type="evidence" value="ECO:0007669"/>
    <property type="project" value="TreeGrafter"/>
</dbReference>
<comment type="function">
    <text evidence="9">Activator of cell division through the inhibition of FtsZ GTPase activity, therefore promoting FtsZ assembly into bundles of protofilaments necessary for the formation of the division Z ring. It is recruited early at mid-cell but it is not essential for cell division.</text>
</comment>
<proteinExistence type="inferred from homology"/>
<dbReference type="GO" id="GO:0032153">
    <property type="term" value="C:cell division site"/>
    <property type="evidence" value="ECO:0007669"/>
    <property type="project" value="TreeGrafter"/>
</dbReference>
<dbReference type="AlphaFoldDB" id="A0A1Y1QDI0"/>
<evidence type="ECO:0000256" key="6">
    <source>
        <dbReference type="ARBA" id="ARBA00023054"/>
    </source>
</evidence>
<dbReference type="PANTHER" id="PTHR34981:SF1">
    <property type="entry name" value="CELL DIVISION PROTEIN ZAPA"/>
    <property type="match status" value="1"/>
</dbReference>
<reference evidence="12 13" key="1">
    <citation type="submission" date="2017-01" db="EMBL/GenBank/DDBJ databases">
        <title>Novel large sulfur bacteria in the metagenomes of groundwater-fed chemosynthetic microbial mats in the Lake Huron basin.</title>
        <authorList>
            <person name="Sharrar A.M."/>
            <person name="Flood B.E."/>
            <person name="Bailey J.V."/>
            <person name="Jones D.S."/>
            <person name="Biddanda B."/>
            <person name="Ruberg S.A."/>
            <person name="Marcus D.N."/>
            <person name="Dick G.J."/>
        </authorList>
    </citation>
    <scope>NUCLEOTIDE SEQUENCE [LARGE SCALE GENOMIC DNA]</scope>
    <source>
        <strain evidence="12">A8</strain>
    </source>
</reference>
<keyword evidence="6" id="KW-0175">Coiled coil</keyword>
<evidence type="ECO:0000256" key="5">
    <source>
        <dbReference type="ARBA" id="ARBA00022618"/>
    </source>
</evidence>
<evidence type="ECO:0000256" key="3">
    <source>
        <dbReference type="ARBA" id="ARBA00015195"/>
    </source>
</evidence>
<dbReference type="InterPro" id="IPR036192">
    <property type="entry name" value="Cell_div_ZapA-like_sf"/>
</dbReference>
<comment type="caution">
    <text evidence="12">The sequence shown here is derived from an EMBL/GenBank/DDBJ whole genome shotgun (WGS) entry which is preliminary data.</text>
</comment>
<evidence type="ECO:0000256" key="11">
    <source>
        <dbReference type="ARBA" id="ARBA00033158"/>
    </source>
</evidence>
<keyword evidence="8" id="KW-0131">Cell cycle</keyword>
<dbReference type="PANTHER" id="PTHR34981">
    <property type="entry name" value="CELL DIVISION PROTEIN ZAPA"/>
    <property type="match status" value="1"/>
</dbReference>
<dbReference type="InterPro" id="IPR007838">
    <property type="entry name" value="Cell_div_ZapA-like"/>
</dbReference>
<evidence type="ECO:0000313" key="12">
    <source>
        <dbReference type="EMBL" id="OQX03197.1"/>
    </source>
</evidence>
<keyword evidence="7" id="KW-0717">Septation</keyword>
<comment type="subcellular location">
    <subcellularLocation>
        <location evidence="1">Cytoplasm</location>
    </subcellularLocation>
</comment>
<dbReference type="Gene3D" id="1.20.5.50">
    <property type="match status" value="1"/>
</dbReference>
<evidence type="ECO:0000256" key="1">
    <source>
        <dbReference type="ARBA" id="ARBA00004496"/>
    </source>
</evidence>
<protein>
    <recommendedName>
        <fullName evidence="3">Cell division protein ZapA</fullName>
    </recommendedName>
    <alternativeName>
        <fullName evidence="11">Z ring-associated protein ZapA</fullName>
    </alternativeName>
</protein>
<sequence length="104" mass="11777">MEKEIKPVGVRILDKDYTVACPQGEQEALLASARRVDKEMRRIRDSGKVLGSDRIAVMVALNLAHELMQNKQQQQVAITPTSQITEQLQQLQQRIDAVLDKHKS</sequence>
<evidence type="ECO:0000256" key="7">
    <source>
        <dbReference type="ARBA" id="ARBA00023210"/>
    </source>
</evidence>
<keyword evidence="5 12" id="KW-0132">Cell division</keyword>
<evidence type="ECO:0000313" key="13">
    <source>
        <dbReference type="Proteomes" id="UP000192491"/>
    </source>
</evidence>
<dbReference type="GO" id="GO:0030428">
    <property type="term" value="C:cell septum"/>
    <property type="evidence" value="ECO:0007669"/>
    <property type="project" value="TreeGrafter"/>
</dbReference>
<dbReference type="SUPFAM" id="SSF102829">
    <property type="entry name" value="Cell division protein ZapA-like"/>
    <property type="match status" value="1"/>
</dbReference>
<evidence type="ECO:0000256" key="4">
    <source>
        <dbReference type="ARBA" id="ARBA00022490"/>
    </source>
</evidence>
<dbReference type="GO" id="GO:0000917">
    <property type="term" value="P:division septum assembly"/>
    <property type="evidence" value="ECO:0007669"/>
    <property type="project" value="UniProtKB-KW"/>
</dbReference>
<name>A0A1Y1QDI0_9GAMM</name>
<organism evidence="12 13">
    <name type="scientific">Thiothrix lacustris</name>
    <dbReference type="NCBI Taxonomy" id="525917"/>
    <lineage>
        <taxon>Bacteria</taxon>
        <taxon>Pseudomonadati</taxon>
        <taxon>Pseudomonadota</taxon>
        <taxon>Gammaproteobacteria</taxon>
        <taxon>Thiotrichales</taxon>
        <taxon>Thiotrichaceae</taxon>
        <taxon>Thiothrix</taxon>
    </lineage>
</organism>
<evidence type="ECO:0000256" key="8">
    <source>
        <dbReference type="ARBA" id="ARBA00023306"/>
    </source>
</evidence>
<comment type="similarity">
    <text evidence="2">Belongs to the ZapA family. Type 1 subfamily.</text>
</comment>
<dbReference type="InterPro" id="IPR042233">
    <property type="entry name" value="Cell_div_ZapA_N"/>
</dbReference>